<gene>
    <name evidence="3" type="ORF">BpHYR1_033977</name>
</gene>
<dbReference type="Pfam" id="PF15696">
    <property type="entry name" value="RAD51_interact"/>
    <property type="match status" value="1"/>
</dbReference>
<feature type="domain" description="RAD51 interacting motif" evidence="2">
    <location>
        <begin position="259"/>
        <end position="291"/>
    </location>
</feature>
<dbReference type="Proteomes" id="UP000276133">
    <property type="component" value="Unassembled WGS sequence"/>
</dbReference>
<reference evidence="3 4" key="1">
    <citation type="journal article" date="2018" name="Sci. Rep.">
        <title>Genomic signatures of local adaptation to the degree of environmental predictability in rotifers.</title>
        <authorList>
            <person name="Franch-Gras L."/>
            <person name="Hahn C."/>
            <person name="Garcia-Roger E.M."/>
            <person name="Carmona M.J."/>
            <person name="Serra M."/>
            <person name="Gomez A."/>
        </authorList>
    </citation>
    <scope>NUCLEOTIDE SEQUENCE [LARGE SCALE GENOMIC DNA]</scope>
    <source>
        <strain evidence="3">HYR1</strain>
    </source>
</reference>
<evidence type="ECO:0000259" key="2">
    <source>
        <dbReference type="Pfam" id="PF15696"/>
    </source>
</evidence>
<feature type="compositionally biased region" description="Basic residues" evidence="1">
    <location>
        <begin position="128"/>
        <end position="139"/>
    </location>
</feature>
<dbReference type="InterPro" id="IPR038832">
    <property type="entry name" value="CDCA3"/>
</dbReference>
<organism evidence="3 4">
    <name type="scientific">Brachionus plicatilis</name>
    <name type="common">Marine rotifer</name>
    <name type="synonym">Brachionus muelleri</name>
    <dbReference type="NCBI Taxonomy" id="10195"/>
    <lineage>
        <taxon>Eukaryota</taxon>
        <taxon>Metazoa</taxon>
        <taxon>Spiralia</taxon>
        <taxon>Gnathifera</taxon>
        <taxon>Rotifera</taxon>
        <taxon>Eurotatoria</taxon>
        <taxon>Monogononta</taxon>
        <taxon>Pseudotrocha</taxon>
        <taxon>Ploima</taxon>
        <taxon>Brachionidae</taxon>
        <taxon>Brachionus</taxon>
    </lineage>
</organism>
<keyword evidence="4" id="KW-1185">Reference proteome</keyword>
<feature type="compositionally biased region" description="Polar residues" evidence="1">
    <location>
        <begin position="369"/>
        <end position="378"/>
    </location>
</feature>
<evidence type="ECO:0000313" key="4">
    <source>
        <dbReference type="Proteomes" id="UP000276133"/>
    </source>
</evidence>
<feature type="compositionally biased region" description="Acidic residues" evidence="1">
    <location>
        <begin position="143"/>
        <end position="154"/>
    </location>
</feature>
<feature type="region of interest" description="Disordered" evidence="1">
    <location>
        <begin position="1"/>
        <end position="190"/>
    </location>
</feature>
<dbReference type="PANTHER" id="PTHR34756">
    <property type="entry name" value="CELL DIVISION CYCLE-ASSOCIATED PROTEIN 3"/>
    <property type="match status" value="1"/>
</dbReference>
<accession>A0A3M7R3Y8</accession>
<dbReference type="InterPro" id="IPR031419">
    <property type="entry name" value="RAD51_interact"/>
</dbReference>
<evidence type="ECO:0000256" key="1">
    <source>
        <dbReference type="SAM" id="MobiDB-lite"/>
    </source>
</evidence>
<proteinExistence type="predicted"/>
<dbReference type="OrthoDB" id="6337960at2759"/>
<comment type="caution">
    <text evidence="3">The sequence shown here is derived from an EMBL/GenBank/DDBJ whole genome shotgun (WGS) entry which is preliminary data.</text>
</comment>
<feature type="compositionally biased region" description="Basic residues" evidence="1">
    <location>
        <begin position="160"/>
        <end position="181"/>
    </location>
</feature>
<dbReference type="AlphaFoldDB" id="A0A3M7R3Y8"/>
<feature type="compositionally biased region" description="Basic and acidic residues" evidence="1">
    <location>
        <begin position="25"/>
        <end position="103"/>
    </location>
</feature>
<dbReference type="EMBL" id="REGN01004265">
    <property type="protein sequence ID" value="RNA18300.1"/>
    <property type="molecule type" value="Genomic_DNA"/>
</dbReference>
<evidence type="ECO:0000313" key="3">
    <source>
        <dbReference type="EMBL" id="RNA18300.1"/>
    </source>
</evidence>
<protein>
    <recommendedName>
        <fullName evidence="2">RAD51 interacting motif domain-containing protein</fullName>
    </recommendedName>
</protein>
<feature type="region of interest" description="Disordered" evidence="1">
    <location>
        <begin position="369"/>
        <end position="394"/>
    </location>
</feature>
<dbReference type="PANTHER" id="PTHR34756:SF1">
    <property type="entry name" value="CELL DIVISION CYCLE-ASSOCIATED PROTEIN 3"/>
    <property type="match status" value="1"/>
</dbReference>
<sequence length="489" mass="56084">MSKGSKRNKDSDFEGGDNSDDDFEKDFRNKKTKKTRADSGSGEKKLRERRSTRVDPLESEIKKAIELSLKENSTDYLKEKIPEEHPRTNEEEVFEKEIKKDIVAEPEQSEIEERIEICEQDDQEAVQKPKKTSSKKKSKKFESEEEDYEAENSDDDFKISKPKKRTPPKKKQTPNSKKKDKKLQENSIVFNEQDLNKEKINVDEEKPNEKVVVSLEFDELKEESKIVVPKLSSSRKSLGAIETNKSERKNLNTSLNVDPSPLGRIEIKASQPQYRVGLSRNSKVKPLHPNINRRVEMGNIMNKEWTQHVDDYSSSEETCEANSSLLGKKNKNLNNDYTPANDRVIHAEFDPRSPSNGIVRTPICYMNENNGDSNTKKSTLGIIDPRSPTNDYKRTPIHLNTVTMVNKTDPNEDNFNESHTSLDNSSLVMAESSILLQQVPENTNYNLNDSPGQYGLKIASSNMPRHILHRKQVEKLNKKKLIDLHDKEN</sequence>
<feature type="compositionally biased region" description="Acidic residues" evidence="1">
    <location>
        <begin position="13"/>
        <end position="24"/>
    </location>
</feature>
<name>A0A3M7R3Y8_BRAPC</name>